<accession>A0ABR1A080</accession>
<sequence length="378" mass="42419">MESQSREKKTMKPKERKKKFLATQVELLLDEVLEHQTILFSKRSGATAKLKIWTEITEKINATSAIKRSTKEVQKRFWDLKRRTKKKFATSNRHSRGTGRGPSTQAHLTPLEMKICPLINAVSVSGIDDGADLMESEEMRDEMPNTGNGRVSPVSEDMPNLTDVTCQNHPQYLSQSVQCDAMVSSQPETTCAETVQCGAVQRSAAVSPNSSQSSESQGEGPPFPATRRHPSREDRLNDLERRIKKISMRNANHVRVVCGIAEEMKQIRILVDRGVRANERIIQELHNSNTLLNRMVMAMEKISNAQTAPEPCTAPAAPEPCTASTSTTLTTIQRQQYPSTSKRGRPRGKGKELAVAQRRSPREREATKWLEEHYVTCL</sequence>
<keyword evidence="4" id="KW-1185">Reference proteome</keyword>
<feature type="compositionally biased region" description="Basic residues" evidence="1">
    <location>
        <begin position="84"/>
        <end position="97"/>
    </location>
</feature>
<dbReference type="PANTHER" id="PTHR23098:SF16">
    <property type="entry name" value="REGULATORY PROTEIN ZESTE"/>
    <property type="match status" value="1"/>
</dbReference>
<evidence type="ECO:0000313" key="4">
    <source>
        <dbReference type="Proteomes" id="UP001369086"/>
    </source>
</evidence>
<feature type="region of interest" description="Disordered" evidence="1">
    <location>
        <begin position="84"/>
        <end position="106"/>
    </location>
</feature>
<feature type="domain" description="Myb/SANT-like DNA-binding" evidence="2">
    <location>
        <begin position="16"/>
        <end position="89"/>
    </location>
</feature>
<comment type="caution">
    <text evidence="3">The sequence shown here is derived from an EMBL/GenBank/DDBJ whole genome shotgun (WGS) entry which is preliminary data.</text>
</comment>
<dbReference type="Pfam" id="PF13873">
    <property type="entry name" value="Myb_DNA-bind_5"/>
    <property type="match status" value="1"/>
</dbReference>
<name>A0ABR1A080_HUSHU</name>
<feature type="compositionally biased region" description="Low complexity" evidence="1">
    <location>
        <begin position="205"/>
        <end position="220"/>
    </location>
</feature>
<organism evidence="3 4">
    <name type="scientific">Huso huso</name>
    <name type="common">Beluga</name>
    <name type="synonym">Acipenser huso</name>
    <dbReference type="NCBI Taxonomy" id="61971"/>
    <lineage>
        <taxon>Eukaryota</taxon>
        <taxon>Metazoa</taxon>
        <taxon>Chordata</taxon>
        <taxon>Craniata</taxon>
        <taxon>Vertebrata</taxon>
        <taxon>Euteleostomi</taxon>
        <taxon>Actinopterygii</taxon>
        <taxon>Chondrostei</taxon>
        <taxon>Acipenseriformes</taxon>
        <taxon>Acipenseridae</taxon>
        <taxon>Huso</taxon>
    </lineage>
</organism>
<dbReference type="Proteomes" id="UP001369086">
    <property type="component" value="Unassembled WGS sequence"/>
</dbReference>
<protein>
    <recommendedName>
        <fullName evidence="2">Myb/SANT-like DNA-binding domain-containing protein</fullName>
    </recommendedName>
</protein>
<feature type="region of interest" description="Disordered" evidence="1">
    <location>
        <begin position="334"/>
        <end position="364"/>
    </location>
</feature>
<dbReference type="InterPro" id="IPR028002">
    <property type="entry name" value="Myb_DNA-bind_5"/>
</dbReference>
<evidence type="ECO:0000256" key="1">
    <source>
        <dbReference type="SAM" id="MobiDB-lite"/>
    </source>
</evidence>
<evidence type="ECO:0000313" key="3">
    <source>
        <dbReference type="EMBL" id="KAK6490491.1"/>
    </source>
</evidence>
<gene>
    <name evidence="3" type="ORF">HHUSO_G5042</name>
</gene>
<feature type="region of interest" description="Disordered" evidence="1">
    <location>
        <begin position="205"/>
        <end position="236"/>
    </location>
</feature>
<reference evidence="3 4" key="1">
    <citation type="submission" date="2021-05" db="EMBL/GenBank/DDBJ databases">
        <authorList>
            <person name="Zahm M."/>
            <person name="Klopp C."/>
            <person name="Cabau C."/>
            <person name="Kuhl H."/>
            <person name="Suciu R."/>
            <person name="Ciorpac M."/>
            <person name="Holostenco D."/>
            <person name="Gessner J."/>
            <person name="Wuertz S."/>
            <person name="Hohne C."/>
            <person name="Stock M."/>
            <person name="Gislard M."/>
            <person name="Lluch J."/>
            <person name="Milhes M."/>
            <person name="Lampietro C."/>
            <person name="Lopez Roques C."/>
            <person name="Donnadieu C."/>
            <person name="Du K."/>
            <person name="Schartl M."/>
            <person name="Guiguen Y."/>
        </authorList>
    </citation>
    <scope>NUCLEOTIDE SEQUENCE [LARGE SCALE GENOMIC DNA]</scope>
    <source>
        <strain evidence="3">Hh-F2</strain>
        <tissue evidence="3">Blood</tissue>
    </source>
</reference>
<dbReference type="PANTHER" id="PTHR23098">
    <property type="entry name" value="AGAP001331-PA-RELATED"/>
    <property type="match status" value="1"/>
</dbReference>
<evidence type="ECO:0000259" key="2">
    <source>
        <dbReference type="Pfam" id="PF13873"/>
    </source>
</evidence>
<dbReference type="EMBL" id="JAHFZB010000004">
    <property type="protein sequence ID" value="KAK6490491.1"/>
    <property type="molecule type" value="Genomic_DNA"/>
</dbReference>
<proteinExistence type="predicted"/>